<evidence type="ECO:0000313" key="13">
    <source>
        <dbReference type="Proteomes" id="UP000002192"/>
    </source>
</evidence>
<evidence type="ECO:0000256" key="4">
    <source>
        <dbReference type="ARBA" id="ARBA00022490"/>
    </source>
</evidence>
<protein>
    <recommendedName>
        <fullName evidence="3 10">Cysteine desulfurase</fullName>
        <ecNumber evidence="3 10">2.8.1.7</ecNumber>
    </recommendedName>
</protein>
<dbReference type="AlphaFoldDB" id="Q7VR60"/>
<keyword evidence="7 12" id="KW-0456">Lyase</keyword>
<dbReference type="STRING" id="203907.Bfl362"/>
<comment type="similarity">
    <text evidence="2 10">Belongs to the class-V pyridoxal-phosphate-dependent aminotransferase family. Csd subfamily.</text>
</comment>
<dbReference type="eggNOG" id="COG0520">
    <property type="taxonomic scope" value="Bacteria"/>
</dbReference>
<reference evidence="12 13" key="1">
    <citation type="journal article" date="2003" name="Proc. Natl. Acad. Sci. U.S.A.">
        <title>The genome sequence of Blochmannia floridanus: comparative analysis of reduced genomes.</title>
        <authorList>
            <person name="Gil R."/>
            <person name="Silva F.J."/>
            <person name="Zientz E."/>
            <person name="Delmotte F."/>
            <person name="Gonzalez-Candelas F."/>
            <person name="Latorre A."/>
            <person name="Rausell C."/>
            <person name="Kramerbeek J."/>
            <person name="Gadau J."/>
            <person name="Hoelldobler B."/>
            <person name="van Ham R.C.H.J."/>
            <person name="Gross R."/>
            <person name="Moya A."/>
        </authorList>
    </citation>
    <scope>NUCLEOTIDE SEQUENCE [LARGE SCALE GENOMIC DNA]</scope>
</reference>
<dbReference type="EMBL" id="BX248583">
    <property type="protein sequence ID" value="CAD83429.1"/>
    <property type="molecule type" value="Genomic_DNA"/>
</dbReference>
<comment type="cofactor">
    <cofactor evidence="1 9">
        <name>pyridoxal 5'-phosphate</name>
        <dbReference type="ChEBI" id="CHEBI:597326"/>
    </cofactor>
</comment>
<comment type="function">
    <text evidence="10">Catalyzes the removal of elemental sulfur and selenium atoms from L-cysteine, L-cystine, L-selenocysteine, and L-selenocystine to produce L-alanine.</text>
</comment>
<dbReference type="InterPro" id="IPR000192">
    <property type="entry name" value="Aminotrans_V_dom"/>
</dbReference>
<dbReference type="InterPro" id="IPR015424">
    <property type="entry name" value="PyrdxlP-dep_Trfase"/>
</dbReference>
<organism evidence="12 13">
    <name type="scientific">Blochmanniella floridana</name>
    <dbReference type="NCBI Taxonomy" id="203907"/>
    <lineage>
        <taxon>Bacteria</taxon>
        <taxon>Pseudomonadati</taxon>
        <taxon>Pseudomonadota</taxon>
        <taxon>Gammaproteobacteria</taxon>
        <taxon>Enterobacterales</taxon>
        <taxon>Enterobacteriaceae</taxon>
        <taxon>ant endosymbionts</taxon>
        <taxon>Candidatus Blochmanniella</taxon>
    </lineage>
</organism>
<dbReference type="HOGENOM" id="CLU_003433_2_5_6"/>
<dbReference type="Proteomes" id="UP000002192">
    <property type="component" value="Chromosome"/>
</dbReference>
<comment type="catalytic activity">
    <reaction evidence="8 10">
        <text>(sulfur carrier)-H + L-cysteine = (sulfur carrier)-SH + L-alanine</text>
        <dbReference type="Rhea" id="RHEA:43892"/>
        <dbReference type="Rhea" id="RHEA-COMP:14737"/>
        <dbReference type="Rhea" id="RHEA-COMP:14739"/>
        <dbReference type="ChEBI" id="CHEBI:29917"/>
        <dbReference type="ChEBI" id="CHEBI:35235"/>
        <dbReference type="ChEBI" id="CHEBI:57972"/>
        <dbReference type="ChEBI" id="CHEBI:64428"/>
        <dbReference type="EC" id="2.8.1.7"/>
    </reaction>
</comment>
<keyword evidence="13" id="KW-1185">Reference proteome</keyword>
<dbReference type="InterPro" id="IPR015421">
    <property type="entry name" value="PyrdxlP-dep_Trfase_major"/>
</dbReference>
<dbReference type="NCBIfam" id="TIGR01979">
    <property type="entry name" value="sufS"/>
    <property type="match status" value="1"/>
</dbReference>
<dbReference type="InterPro" id="IPR020578">
    <property type="entry name" value="Aminotrans_V_PyrdxlP_BS"/>
</dbReference>
<keyword evidence="6 10" id="KW-0663">Pyridoxal phosphate</keyword>
<accession>Q7VR60</accession>
<evidence type="ECO:0000256" key="5">
    <source>
        <dbReference type="ARBA" id="ARBA00022679"/>
    </source>
</evidence>
<dbReference type="GO" id="GO:0006534">
    <property type="term" value="P:cysteine metabolic process"/>
    <property type="evidence" value="ECO:0007669"/>
    <property type="project" value="UniProtKB-UniRule"/>
</dbReference>
<evidence type="ECO:0000256" key="1">
    <source>
        <dbReference type="ARBA" id="ARBA00001933"/>
    </source>
</evidence>
<dbReference type="PROSITE" id="PS00595">
    <property type="entry name" value="AA_TRANSFER_CLASS_5"/>
    <property type="match status" value="1"/>
</dbReference>
<dbReference type="Pfam" id="PF00266">
    <property type="entry name" value="Aminotran_5"/>
    <property type="match status" value="1"/>
</dbReference>
<dbReference type="KEGG" id="bfl:Bfl362"/>
<name>Q7VR60_BLOFL</name>
<evidence type="ECO:0000313" key="12">
    <source>
        <dbReference type="EMBL" id="CAD83429.1"/>
    </source>
</evidence>
<evidence type="ECO:0000256" key="9">
    <source>
        <dbReference type="RuleBase" id="RU004504"/>
    </source>
</evidence>
<evidence type="ECO:0000259" key="11">
    <source>
        <dbReference type="Pfam" id="PF00266"/>
    </source>
</evidence>
<dbReference type="GO" id="GO:0016829">
    <property type="term" value="F:lyase activity"/>
    <property type="evidence" value="ECO:0007669"/>
    <property type="project" value="UniProtKB-KW"/>
</dbReference>
<keyword evidence="5 10" id="KW-0808">Transferase</keyword>
<dbReference type="CDD" id="cd06453">
    <property type="entry name" value="SufS_like"/>
    <property type="match status" value="1"/>
</dbReference>
<dbReference type="GO" id="GO:0030170">
    <property type="term" value="F:pyridoxal phosphate binding"/>
    <property type="evidence" value="ECO:0007669"/>
    <property type="project" value="UniProtKB-UniRule"/>
</dbReference>
<keyword evidence="4" id="KW-0963">Cytoplasm</keyword>
<dbReference type="InterPro" id="IPR015422">
    <property type="entry name" value="PyrdxlP-dep_Trfase_small"/>
</dbReference>
<evidence type="ECO:0000256" key="3">
    <source>
        <dbReference type="ARBA" id="ARBA00012239"/>
    </source>
</evidence>
<dbReference type="PANTHER" id="PTHR43586">
    <property type="entry name" value="CYSTEINE DESULFURASE"/>
    <property type="match status" value="1"/>
</dbReference>
<evidence type="ECO:0000256" key="6">
    <source>
        <dbReference type="ARBA" id="ARBA00022898"/>
    </source>
</evidence>
<dbReference type="OrthoDB" id="9808002at2"/>
<evidence type="ECO:0000256" key="2">
    <source>
        <dbReference type="ARBA" id="ARBA00010447"/>
    </source>
</evidence>
<sequence length="411" mass="46205">MILYPIKKIRLDFPILSTLMNSYPLAYLDNAATTQKPNIVIDSQSYYYKNECSAAHRSVHSLSSISTNHIETVRTYIAKFINTSIPEEIIFVKGVTDAINFIANSWGRNFINYGDNILISAMEHHANILPWQNLAKEKKIELNYIPLLPDGSLNLSKLSELINRRTKLLSISHISNVLGIINPLTEIIDIVRTKSNARILIDGAQGIAHQKVDVQKLDCDFYVFSGHKIYATYGVGIMYGKYELLNTMDPWVVGGGIVKNVSLTQEPTFVDIPWKFEPGSPDVSGIVALGNAVKYINTIGIKNIYNYENQLISYAINTLKQQNLHLTLYGSDCNKSSIIAFNLKSYDSYDVGMLLNQYGVAIRTGHHCAIPLMNHFQVPGMCRASIAMYTNKDDIDQFIHGLNQIKHLFHA</sequence>
<evidence type="ECO:0000256" key="10">
    <source>
        <dbReference type="RuleBase" id="RU004506"/>
    </source>
</evidence>
<dbReference type="PANTHER" id="PTHR43586:SF25">
    <property type="entry name" value="CYSTEINE DESULFURASE"/>
    <property type="match status" value="1"/>
</dbReference>
<dbReference type="InterPro" id="IPR010970">
    <property type="entry name" value="Cys_dSase_SufS"/>
</dbReference>
<dbReference type="Gene3D" id="3.90.1150.10">
    <property type="entry name" value="Aspartate Aminotransferase, domain 1"/>
    <property type="match status" value="1"/>
</dbReference>
<dbReference type="EC" id="2.8.1.7" evidence="3 10"/>
<feature type="domain" description="Aminotransferase class V" evidence="11">
    <location>
        <begin position="27"/>
        <end position="398"/>
    </location>
</feature>
<gene>
    <name evidence="12" type="primary">sufS</name>
    <name evidence="12" type="ordered locus">Bfl362</name>
</gene>
<dbReference type="GO" id="GO:0031071">
    <property type="term" value="F:cysteine desulfurase activity"/>
    <property type="evidence" value="ECO:0007669"/>
    <property type="project" value="UniProtKB-UniRule"/>
</dbReference>
<evidence type="ECO:0000256" key="8">
    <source>
        <dbReference type="ARBA" id="ARBA00050776"/>
    </source>
</evidence>
<evidence type="ECO:0000256" key="7">
    <source>
        <dbReference type="ARBA" id="ARBA00023239"/>
    </source>
</evidence>
<dbReference type="SUPFAM" id="SSF53383">
    <property type="entry name" value="PLP-dependent transferases"/>
    <property type="match status" value="1"/>
</dbReference>
<proteinExistence type="inferred from homology"/>
<dbReference type="Gene3D" id="3.40.640.10">
    <property type="entry name" value="Type I PLP-dependent aspartate aminotransferase-like (Major domain)"/>
    <property type="match status" value="1"/>
</dbReference>